<evidence type="ECO:0008006" key="3">
    <source>
        <dbReference type="Google" id="ProtNLM"/>
    </source>
</evidence>
<sequence length="66" mass="7299">MKKLVGMKKNFSSLENKKLNDLKSIQGGLMESGTTAINYVNTNQGNCPDKETWKDHKLANTLIVGC</sequence>
<dbReference type="InterPro" id="IPR026437">
    <property type="entry name" value="CxxCx5CxxC_targ"/>
</dbReference>
<protein>
    <recommendedName>
        <fullName evidence="3">Peptide modification target</fullName>
    </recommendedName>
</protein>
<accession>A0ABP9MUW7</accession>
<name>A0ABP9MUW7_9FLAO</name>
<evidence type="ECO:0000313" key="1">
    <source>
        <dbReference type="EMBL" id="GAA5100915.1"/>
    </source>
</evidence>
<organism evidence="1 2">
    <name type="scientific">Chryseobacterium ginsengisoli</name>
    <dbReference type="NCBI Taxonomy" id="363853"/>
    <lineage>
        <taxon>Bacteria</taxon>
        <taxon>Pseudomonadati</taxon>
        <taxon>Bacteroidota</taxon>
        <taxon>Flavobacteriia</taxon>
        <taxon>Flavobacteriales</taxon>
        <taxon>Weeksellaceae</taxon>
        <taxon>Chryseobacterium group</taxon>
        <taxon>Chryseobacterium</taxon>
    </lineage>
</organism>
<comment type="caution">
    <text evidence="1">The sequence shown here is derived from an EMBL/GenBank/DDBJ whole genome shotgun (WGS) entry which is preliminary data.</text>
</comment>
<proteinExistence type="predicted"/>
<dbReference type="Proteomes" id="UP001500353">
    <property type="component" value="Unassembled WGS sequence"/>
</dbReference>
<keyword evidence="2" id="KW-1185">Reference proteome</keyword>
<gene>
    <name evidence="1" type="ORF">GCM10023210_39890</name>
</gene>
<evidence type="ECO:0000313" key="2">
    <source>
        <dbReference type="Proteomes" id="UP001500353"/>
    </source>
</evidence>
<dbReference type="InterPro" id="IPR025842">
    <property type="entry name" value="Bacteroid_pep"/>
</dbReference>
<dbReference type="Pfam" id="PF14406">
    <property type="entry name" value="Bacteroid_pep"/>
    <property type="match status" value="1"/>
</dbReference>
<dbReference type="RefSeq" id="WP_345207945.1">
    <property type="nucleotide sequence ID" value="NZ_BAABHX010000009.1"/>
</dbReference>
<dbReference type="NCBIfam" id="TIGR04139">
    <property type="entry name" value="CxxCx5CxxC_targ"/>
    <property type="match status" value="1"/>
</dbReference>
<reference evidence="2" key="1">
    <citation type="journal article" date="2019" name="Int. J. Syst. Evol. Microbiol.">
        <title>The Global Catalogue of Microorganisms (GCM) 10K type strain sequencing project: providing services to taxonomists for standard genome sequencing and annotation.</title>
        <authorList>
            <consortium name="The Broad Institute Genomics Platform"/>
            <consortium name="The Broad Institute Genome Sequencing Center for Infectious Disease"/>
            <person name="Wu L."/>
            <person name="Ma J."/>
        </authorList>
    </citation>
    <scope>NUCLEOTIDE SEQUENCE [LARGE SCALE GENOMIC DNA]</scope>
    <source>
        <strain evidence="2">JCM 18019</strain>
    </source>
</reference>
<dbReference type="EMBL" id="BAABHX010000009">
    <property type="protein sequence ID" value="GAA5100915.1"/>
    <property type="molecule type" value="Genomic_DNA"/>
</dbReference>